<dbReference type="SUPFAM" id="SSF56112">
    <property type="entry name" value="Protein kinase-like (PK-like)"/>
    <property type="match status" value="1"/>
</dbReference>
<evidence type="ECO:0000259" key="5">
    <source>
        <dbReference type="PROSITE" id="PS50011"/>
    </source>
</evidence>
<evidence type="ECO:0000256" key="3">
    <source>
        <dbReference type="PROSITE-ProRule" id="PRU10141"/>
    </source>
</evidence>
<feature type="domain" description="Protein kinase" evidence="5">
    <location>
        <begin position="326"/>
        <end position="629"/>
    </location>
</feature>
<dbReference type="InterPro" id="IPR000719">
    <property type="entry name" value="Prot_kinase_dom"/>
</dbReference>
<dbReference type="PROSITE" id="PS00108">
    <property type="entry name" value="PROTEIN_KINASE_ST"/>
    <property type="match status" value="1"/>
</dbReference>
<dbReference type="AlphaFoldDB" id="A0A232LQR7"/>
<feature type="compositionally biased region" description="Polar residues" evidence="4">
    <location>
        <begin position="240"/>
        <end position="249"/>
    </location>
</feature>
<comment type="caution">
    <text evidence="6">The sequence shown here is derived from an EMBL/GenBank/DDBJ whole genome shotgun (WGS) entry which is preliminary data.</text>
</comment>
<dbReference type="GO" id="GO:0000226">
    <property type="term" value="P:microtubule cytoskeleton organization"/>
    <property type="evidence" value="ECO:0007669"/>
    <property type="project" value="TreeGrafter"/>
</dbReference>
<dbReference type="InterPro" id="IPR017441">
    <property type="entry name" value="Protein_kinase_ATP_BS"/>
</dbReference>
<feature type="compositionally biased region" description="Polar residues" evidence="4">
    <location>
        <begin position="212"/>
        <end position="226"/>
    </location>
</feature>
<dbReference type="InterPro" id="IPR008271">
    <property type="entry name" value="Ser/Thr_kinase_AS"/>
</dbReference>
<dbReference type="GO" id="GO:0005524">
    <property type="term" value="F:ATP binding"/>
    <property type="evidence" value="ECO:0007669"/>
    <property type="project" value="UniProtKB-UniRule"/>
</dbReference>
<feature type="compositionally biased region" description="Low complexity" evidence="4">
    <location>
        <begin position="285"/>
        <end position="299"/>
    </location>
</feature>
<dbReference type="GO" id="GO:0035556">
    <property type="term" value="P:intracellular signal transduction"/>
    <property type="evidence" value="ECO:0007669"/>
    <property type="project" value="TreeGrafter"/>
</dbReference>
<feature type="region of interest" description="Disordered" evidence="4">
    <location>
        <begin position="129"/>
        <end position="249"/>
    </location>
</feature>
<dbReference type="OrthoDB" id="4062651at2759"/>
<dbReference type="PROSITE" id="PS00107">
    <property type="entry name" value="PROTEIN_KINASE_ATP"/>
    <property type="match status" value="1"/>
</dbReference>
<keyword evidence="2 3" id="KW-0067">ATP-binding</keyword>
<dbReference type="Gene3D" id="1.10.510.10">
    <property type="entry name" value="Transferase(Phosphotransferase) domain 1"/>
    <property type="match status" value="1"/>
</dbReference>
<sequence>MAHAERESFVGLTIDTGFTRRECGRPRDSGGRARDACCSHSTKANILPTDGVGGADVQDTDGDSNILTELHTETPPISVPRSDFASVHADISYSHHPEDGLSSPFGSFFRARHPSISFNPEVRLDSGRNHGLNEPLARSPDLRASAYHRPHLRSTVRNTQLRQDDSLEAAYSTSVPGKRGAQRPFPTGRPRSGFMPDSEEAFSASSELDRLTSLTSNSTISPTELRTPSDGPKEMLPSPLSISPSVQRSTSLDDPLLWSAGASWGSKPRSYTYERNGNLRKAMQGSRRSTGSSSKSPASAYLSMFNSREESAPQPDDEGQMVGTEYVLGKQIGYGGFSAVKEAFKVESSGGAKRLAVKIVKKLVAGKSERENDQVQAEFDHEVRIWRYLNHPHILSLDAVYETDFATFCFTKLAIGGTLFDLIRANRNGLDMNLAKKYSYQLASAIRYLHEDARVIHRDIKLENCLLDPVSSDDGTEVSNLVLCDFGMAEWMSTDNGSSSMDPYDNPADRPPPKNIGPSDSSTSVAGSLEYASPELLNSANGLVDPAIDMWAFGVVAYTIVVGSRPFQGPFSPRITTNITKGEWDRNAVLSRNATDPDRQMALELIQGCLELDMNRRLTVRDVLDTRWFREYSNSAEEMADNSPWKL</sequence>
<dbReference type="GO" id="GO:0005737">
    <property type="term" value="C:cytoplasm"/>
    <property type="evidence" value="ECO:0007669"/>
    <property type="project" value="TreeGrafter"/>
</dbReference>
<dbReference type="Proteomes" id="UP000243515">
    <property type="component" value="Unassembled WGS sequence"/>
</dbReference>
<gene>
    <name evidence="6" type="ORF">Egran_05718</name>
</gene>
<dbReference type="FunFam" id="1.10.510.10:FF:000985">
    <property type="entry name" value="Serine/threonine-protein kinase MARK2"/>
    <property type="match status" value="1"/>
</dbReference>
<evidence type="ECO:0000256" key="2">
    <source>
        <dbReference type="ARBA" id="ARBA00022840"/>
    </source>
</evidence>
<evidence type="ECO:0000313" key="7">
    <source>
        <dbReference type="Proteomes" id="UP000243515"/>
    </source>
</evidence>
<reference evidence="6 7" key="1">
    <citation type="journal article" date="2015" name="Environ. Microbiol.">
        <title>Metagenome sequence of Elaphomyces granulatus from sporocarp tissue reveals Ascomycota ectomycorrhizal fingerprints of genome expansion and a Proteobacteria-rich microbiome.</title>
        <authorList>
            <person name="Quandt C.A."/>
            <person name="Kohler A."/>
            <person name="Hesse C.N."/>
            <person name="Sharpton T.J."/>
            <person name="Martin F."/>
            <person name="Spatafora J.W."/>
        </authorList>
    </citation>
    <scope>NUCLEOTIDE SEQUENCE [LARGE SCALE GENOMIC DNA]</scope>
    <source>
        <strain evidence="6 7">OSC145934</strain>
    </source>
</reference>
<organism evidence="6 7">
    <name type="scientific">Elaphomyces granulatus</name>
    <dbReference type="NCBI Taxonomy" id="519963"/>
    <lineage>
        <taxon>Eukaryota</taxon>
        <taxon>Fungi</taxon>
        <taxon>Dikarya</taxon>
        <taxon>Ascomycota</taxon>
        <taxon>Pezizomycotina</taxon>
        <taxon>Eurotiomycetes</taxon>
        <taxon>Eurotiomycetidae</taxon>
        <taxon>Eurotiales</taxon>
        <taxon>Elaphomycetaceae</taxon>
        <taxon>Elaphomyces</taxon>
    </lineage>
</organism>
<proteinExistence type="predicted"/>
<evidence type="ECO:0000256" key="1">
    <source>
        <dbReference type="ARBA" id="ARBA00022741"/>
    </source>
</evidence>
<dbReference type="PANTHER" id="PTHR24346">
    <property type="entry name" value="MAP/MICROTUBULE AFFINITY-REGULATING KINASE"/>
    <property type="match status" value="1"/>
</dbReference>
<dbReference type="EMBL" id="NPHW01005668">
    <property type="protein sequence ID" value="OXV06513.1"/>
    <property type="molecule type" value="Genomic_DNA"/>
</dbReference>
<feature type="region of interest" description="Disordered" evidence="4">
    <location>
        <begin position="269"/>
        <end position="299"/>
    </location>
</feature>
<dbReference type="PROSITE" id="PS50011">
    <property type="entry name" value="PROTEIN_KINASE_DOM"/>
    <property type="match status" value="1"/>
</dbReference>
<protein>
    <recommendedName>
        <fullName evidence="5">Protein kinase domain-containing protein</fullName>
    </recommendedName>
</protein>
<dbReference type="InterPro" id="IPR011009">
    <property type="entry name" value="Kinase-like_dom_sf"/>
</dbReference>
<evidence type="ECO:0000256" key="4">
    <source>
        <dbReference type="SAM" id="MobiDB-lite"/>
    </source>
</evidence>
<dbReference type="PANTHER" id="PTHR24346:SF76">
    <property type="entry name" value="NON-SPECIFIC SERINE_THREONINE PROTEIN KINASE"/>
    <property type="match status" value="1"/>
</dbReference>
<dbReference type="FunFam" id="3.30.200.20:FF:000567">
    <property type="entry name" value="Serine/threonine-protein kinase MARK2"/>
    <property type="match status" value="1"/>
</dbReference>
<evidence type="ECO:0000313" key="6">
    <source>
        <dbReference type="EMBL" id="OXV06513.1"/>
    </source>
</evidence>
<keyword evidence="1 3" id="KW-0547">Nucleotide-binding</keyword>
<accession>A0A232LQR7</accession>
<keyword evidence="7" id="KW-1185">Reference proteome</keyword>
<feature type="binding site" evidence="3">
    <location>
        <position position="362"/>
    </location>
    <ligand>
        <name>ATP</name>
        <dbReference type="ChEBI" id="CHEBI:30616"/>
    </ligand>
</feature>
<name>A0A232LQR7_9EURO</name>
<dbReference type="Pfam" id="PF00069">
    <property type="entry name" value="Pkinase"/>
    <property type="match status" value="1"/>
</dbReference>
<dbReference type="GO" id="GO:0004674">
    <property type="term" value="F:protein serine/threonine kinase activity"/>
    <property type="evidence" value="ECO:0007669"/>
    <property type="project" value="TreeGrafter"/>
</dbReference>
<dbReference type="SMART" id="SM00220">
    <property type="entry name" value="S_TKc"/>
    <property type="match status" value="1"/>
</dbReference>
<feature type="region of interest" description="Disordered" evidence="4">
    <location>
        <begin position="497"/>
        <end position="525"/>
    </location>
</feature>